<dbReference type="AlphaFoldDB" id="A0A0S3SXI4"/>
<sequence>PAWVSFACSSTPSPIDNKHCLSKEVRNHEQSIRLLILQDPFSLLLVFTDLLCMLEELVFLVGSTKLVVANTFS</sequence>
<reference evidence="1 2" key="1">
    <citation type="journal article" date="2015" name="Sci. Rep.">
        <title>The power of single molecule real-time sequencing technology in the de novo assembly of a eukaryotic genome.</title>
        <authorList>
            <person name="Sakai H."/>
            <person name="Naito K."/>
            <person name="Ogiso-Tanaka E."/>
            <person name="Takahashi Y."/>
            <person name="Iseki K."/>
            <person name="Muto C."/>
            <person name="Satou K."/>
            <person name="Teruya K."/>
            <person name="Shiroma A."/>
            <person name="Shimoji M."/>
            <person name="Hirano T."/>
            <person name="Itoh T."/>
            <person name="Kaga A."/>
            <person name="Tomooka N."/>
        </authorList>
    </citation>
    <scope>NUCLEOTIDE SEQUENCE [LARGE SCALE GENOMIC DNA]</scope>
    <source>
        <strain evidence="2">cv. Shumari</strain>
    </source>
</reference>
<gene>
    <name evidence="1" type="primary">Vigan.09G094800</name>
    <name evidence="1" type="ORF">VIGAN_09094800</name>
</gene>
<accession>A0A0S3SXI4</accession>
<dbReference type="Proteomes" id="UP000291084">
    <property type="component" value="Chromosome 9"/>
</dbReference>
<name>A0A0S3SXI4_PHAAN</name>
<evidence type="ECO:0000313" key="2">
    <source>
        <dbReference type="Proteomes" id="UP000291084"/>
    </source>
</evidence>
<feature type="non-terminal residue" evidence="1">
    <location>
        <position position="1"/>
    </location>
</feature>
<evidence type="ECO:0000313" key="1">
    <source>
        <dbReference type="EMBL" id="BAT97491.1"/>
    </source>
</evidence>
<dbReference type="EMBL" id="AP015042">
    <property type="protein sequence ID" value="BAT97491.1"/>
    <property type="molecule type" value="Genomic_DNA"/>
</dbReference>
<protein>
    <submittedName>
        <fullName evidence="1">Uncharacterized protein</fullName>
    </submittedName>
</protein>
<keyword evidence="2" id="KW-1185">Reference proteome</keyword>
<organism evidence="1 2">
    <name type="scientific">Vigna angularis var. angularis</name>
    <dbReference type="NCBI Taxonomy" id="157739"/>
    <lineage>
        <taxon>Eukaryota</taxon>
        <taxon>Viridiplantae</taxon>
        <taxon>Streptophyta</taxon>
        <taxon>Embryophyta</taxon>
        <taxon>Tracheophyta</taxon>
        <taxon>Spermatophyta</taxon>
        <taxon>Magnoliopsida</taxon>
        <taxon>eudicotyledons</taxon>
        <taxon>Gunneridae</taxon>
        <taxon>Pentapetalae</taxon>
        <taxon>rosids</taxon>
        <taxon>fabids</taxon>
        <taxon>Fabales</taxon>
        <taxon>Fabaceae</taxon>
        <taxon>Papilionoideae</taxon>
        <taxon>50 kb inversion clade</taxon>
        <taxon>NPAAA clade</taxon>
        <taxon>indigoferoid/millettioid clade</taxon>
        <taxon>Phaseoleae</taxon>
        <taxon>Vigna</taxon>
    </lineage>
</organism>
<proteinExistence type="predicted"/>